<gene>
    <name evidence="2" type="ORF">F8M49_02220</name>
</gene>
<protein>
    <submittedName>
        <fullName evidence="2">Uncharacterized protein</fullName>
    </submittedName>
</protein>
<keyword evidence="1" id="KW-0472">Membrane</keyword>
<keyword evidence="3" id="KW-1185">Reference proteome</keyword>
<evidence type="ECO:0000313" key="3">
    <source>
        <dbReference type="Proteomes" id="UP001275440"/>
    </source>
</evidence>
<comment type="caution">
    <text evidence="2">The sequence shown here is derived from an EMBL/GenBank/DDBJ whole genome shotgun (WGS) entry which is preliminary data.</text>
</comment>
<dbReference type="EMBL" id="WBMO01000001">
    <property type="protein sequence ID" value="MDV2474526.1"/>
    <property type="molecule type" value="Genomic_DNA"/>
</dbReference>
<sequence length="73" mass="7476">MKLNLFVAWAGYTLGLLAVASLALFLLAAGYGQTGPAIVAGIGTVVAAGLAMAMIGGTIRHDHKVHQVTPKLF</sequence>
<feature type="transmembrane region" description="Helical" evidence="1">
    <location>
        <begin position="7"/>
        <end position="31"/>
    </location>
</feature>
<organism evidence="2 3">
    <name type="scientific">Rhodococcus zopfii</name>
    <dbReference type="NCBI Taxonomy" id="43772"/>
    <lineage>
        <taxon>Bacteria</taxon>
        <taxon>Bacillati</taxon>
        <taxon>Actinomycetota</taxon>
        <taxon>Actinomycetes</taxon>
        <taxon>Mycobacteriales</taxon>
        <taxon>Nocardiaceae</taxon>
        <taxon>Rhodococcus</taxon>
    </lineage>
</organism>
<keyword evidence="1" id="KW-1133">Transmembrane helix</keyword>
<name>A0ABU3WKL0_9NOCA</name>
<proteinExistence type="predicted"/>
<reference evidence="2 3" key="1">
    <citation type="submission" date="2019-10" db="EMBL/GenBank/DDBJ databases">
        <title>Draft Genome Assembly of Rhodococcus zopfii DSM44189.</title>
        <authorList>
            <person name="Sutton J.M."/>
            <person name="Akob D.M."/>
            <person name="Bushman T.J."/>
        </authorList>
    </citation>
    <scope>NUCLEOTIDE SEQUENCE [LARGE SCALE GENOMIC DNA]</scope>
    <source>
        <strain evidence="2 3">DSM 44189</strain>
    </source>
</reference>
<accession>A0ABU3WKL0</accession>
<dbReference type="Proteomes" id="UP001275440">
    <property type="component" value="Unassembled WGS sequence"/>
</dbReference>
<dbReference type="RefSeq" id="WP_378525399.1">
    <property type="nucleotide sequence ID" value="NZ_JBHWXO010000006.1"/>
</dbReference>
<evidence type="ECO:0000256" key="1">
    <source>
        <dbReference type="SAM" id="Phobius"/>
    </source>
</evidence>
<keyword evidence="1" id="KW-0812">Transmembrane</keyword>
<feature type="transmembrane region" description="Helical" evidence="1">
    <location>
        <begin position="37"/>
        <end position="57"/>
    </location>
</feature>
<evidence type="ECO:0000313" key="2">
    <source>
        <dbReference type="EMBL" id="MDV2474526.1"/>
    </source>
</evidence>